<name>A0A1S8WGI9_OPIVI</name>
<evidence type="ECO:0000313" key="3">
    <source>
        <dbReference type="Proteomes" id="UP000243686"/>
    </source>
</evidence>
<dbReference type="AlphaFoldDB" id="A0A1S8WGI9"/>
<protein>
    <submittedName>
        <fullName evidence="2">Uncharacterized protein</fullName>
    </submittedName>
</protein>
<evidence type="ECO:0000313" key="2">
    <source>
        <dbReference type="EMBL" id="OON13572.1"/>
    </source>
</evidence>
<evidence type="ECO:0000256" key="1">
    <source>
        <dbReference type="SAM" id="MobiDB-lite"/>
    </source>
</evidence>
<dbReference type="EMBL" id="KV907290">
    <property type="protein sequence ID" value="OON13572.1"/>
    <property type="molecule type" value="Genomic_DNA"/>
</dbReference>
<feature type="region of interest" description="Disordered" evidence="1">
    <location>
        <begin position="103"/>
        <end position="125"/>
    </location>
</feature>
<organism evidence="2 3">
    <name type="scientific">Opisthorchis viverrini</name>
    <name type="common">Southeast Asian liver fluke</name>
    <dbReference type="NCBI Taxonomy" id="6198"/>
    <lineage>
        <taxon>Eukaryota</taxon>
        <taxon>Metazoa</taxon>
        <taxon>Spiralia</taxon>
        <taxon>Lophotrochozoa</taxon>
        <taxon>Platyhelminthes</taxon>
        <taxon>Trematoda</taxon>
        <taxon>Digenea</taxon>
        <taxon>Opisthorchiida</taxon>
        <taxon>Opisthorchiata</taxon>
        <taxon>Opisthorchiidae</taxon>
        <taxon>Opisthorchis</taxon>
    </lineage>
</organism>
<sequence length="125" mass="14039">MCRVSLFTVHRTEEKNVLLTLMELARIASRFGLTDLPELVRLEREIDALEEALSGRLEGEPLSLDSIPNPCTRTEFIKEDQFVDEGIAEDHDEKANLFILESDNGLGSSDVDRTPKPYPSFSEAS</sequence>
<dbReference type="Proteomes" id="UP000243686">
    <property type="component" value="Unassembled WGS sequence"/>
</dbReference>
<proteinExistence type="predicted"/>
<accession>A0A1S8WGI9</accession>
<keyword evidence="3" id="KW-1185">Reference proteome</keyword>
<reference evidence="2 3" key="1">
    <citation type="submission" date="2015-03" db="EMBL/GenBank/DDBJ databases">
        <title>Draft genome of the nematode, Opisthorchis viverrini.</title>
        <authorList>
            <person name="Mitreva M."/>
        </authorList>
    </citation>
    <scope>NUCLEOTIDE SEQUENCE [LARGE SCALE GENOMIC DNA]</scope>
    <source>
        <strain evidence="2">Khon Kaen</strain>
    </source>
</reference>
<gene>
    <name evidence="2" type="ORF">X801_10654</name>
</gene>